<name>A0A1M5JD83_9BACT</name>
<keyword evidence="4" id="KW-1185">Reference proteome</keyword>
<dbReference type="PANTHER" id="PTHR43586">
    <property type="entry name" value="CYSTEINE DESULFURASE"/>
    <property type="match status" value="1"/>
</dbReference>
<dbReference type="InterPro" id="IPR015424">
    <property type="entry name" value="PyrdxlP-dep_Trfase"/>
</dbReference>
<accession>A0A1M5JD83</accession>
<dbReference type="STRING" id="1194090.SAMN05443144_12649"/>
<dbReference type="EMBL" id="FQUS01000026">
    <property type="protein sequence ID" value="SHG38230.1"/>
    <property type="molecule type" value="Genomic_DNA"/>
</dbReference>
<dbReference type="Pfam" id="PF00266">
    <property type="entry name" value="Aminotran_5"/>
    <property type="match status" value="1"/>
</dbReference>
<feature type="domain" description="Aminotransferase class V" evidence="2">
    <location>
        <begin position="56"/>
        <end position="446"/>
    </location>
</feature>
<dbReference type="AlphaFoldDB" id="A0A1M5JD83"/>
<evidence type="ECO:0000259" key="2">
    <source>
        <dbReference type="Pfam" id="PF00266"/>
    </source>
</evidence>
<dbReference type="GO" id="GO:0016829">
    <property type="term" value="F:lyase activity"/>
    <property type="evidence" value="ECO:0007669"/>
    <property type="project" value="UniProtKB-KW"/>
</dbReference>
<reference evidence="3 4" key="1">
    <citation type="submission" date="2016-11" db="EMBL/GenBank/DDBJ databases">
        <authorList>
            <person name="Jaros S."/>
            <person name="Januszkiewicz K."/>
            <person name="Wedrychowicz H."/>
        </authorList>
    </citation>
    <scope>NUCLEOTIDE SEQUENCE [LARGE SCALE GENOMIC DNA]</scope>
    <source>
        <strain evidence="3 4">DSM 21986</strain>
    </source>
</reference>
<keyword evidence="3" id="KW-0456">Lyase</keyword>
<dbReference type="Gene3D" id="3.90.1150.10">
    <property type="entry name" value="Aspartate Aminotransferase, domain 1"/>
    <property type="match status" value="1"/>
</dbReference>
<dbReference type="OrthoDB" id="9804366at2"/>
<evidence type="ECO:0000313" key="4">
    <source>
        <dbReference type="Proteomes" id="UP000184041"/>
    </source>
</evidence>
<organism evidence="3 4">
    <name type="scientific">Fodinibius roseus</name>
    <dbReference type="NCBI Taxonomy" id="1194090"/>
    <lineage>
        <taxon>Bacteria</taxon>
        <taxon>Pseudomonadati</taxon>
        <taxon>Balneolota</taxon>
        <taxon>Balneolia</taxon>
        <taxon>Balneolales</taxon>
        <taxon>Balneolaceae</taxon>
        <taxon>Fodinibius</taxon>
    </lineage>
</organism>
<gene>
    <name evidence="3" type="ORF">SAMN05443144_12649</name>
</gene>
<keyword evidence="1" id="KW-0663">Pyridoxal phosphate</keyword>
<dbReference type="InterPro" id="IPR015422">
    <property type="entry name" value="PyrdxlP-dep_Trfase_small"/>
</dbReference>
<dbReference type="Gene3D" id="3.40.640.10">
    <property type="entry name" value="Type I PLP-dependent aspartate aminotransferase-like (Major domain)"/>
    <property type="match status" value="1"/>
</dbReference>
<dbReference type="PANTHER" id="PTHR43586:SF8">
    <property type="entry name" value="CYSTEINE DESULFURASE 1, CHLOROPLASTIC"/>
    <property type="match status" value="1"/>
</dbReference>
<sequence length="493" mass="55743">MMTNKQVTSLEHYFQKFRSNIVGTDAEFETPNGLKSLVYADWVASGRLYGPIEDILREQVGPRVGNTHSESSYTGKLMTRAYHEAHAILKNHVNASSGDVIITADSGMTGVLCKFQRILGLKLPEKYSGKLDIPEQERPVVFVTHMEHHSNHTSWLETIADVVVLEPTEDLMVDPEHLTKALEQYKDRKVKIGSFTACSNVTGIVTPYHRLAEIMHDHGGYCFVDFAASAPYVDINMHPEKEAERLDAIFFSPHKFLGGPGGSGVLVFDKKLYKNRIPDHPGGGTVAWTNPWGGRSYFNDIEVREDGGTPGFLQAIRAALAVRLKEKMTVEKMMAREEELISICFTEFAKIPEVHVLADNVKHRLGVFSFYVENMHHNLMVKLLNDRYGIQVRGGCSCAGTYGHLLLHVSRKQSRQITNLIDHGDLSQKPGWVRLSLHPTMTNSELYYILDAINLVVDNAETWTRDYRYSSSTNEFYHRSEKTDPELAEWFEP</sequence>
<proteinExistence type="predicted"/>
<dbReference type="RefSeq" id="WP_073067784.1">
    <property type="nucleotide sequence ID" value="NZ_FQUS01000026.1"/>
</dbReference>
<dbReference type="SUPFAM" id="SSF53383">
    <property type="entry name" value="PLP-dependent transferases"/>
    <property type="match status" value="1"/>
</dbReference>
<evidence type="ECO:0000256" key="1">
    <source>
        <dbReference type="ARBA" id="ARBA00022898"/>
    </source>
</evidence>
<dbReference type="InterPro" id="IPR000192">
    <property type="entry name" value="Aminotrans_V_dom"/>
</dbReference>
<protein>
    <submittedName>
        <fullName evidence="3">Selenocysteine lyase/Cysteine desulfurase</fullName>
    </submittedName>
</protein>
<evidence type="ECO:0000313" key="3">
    <source>
        <dbReference type="EMBL" id="SHG38230.1"/>
    </source>
</evidence>
<dbReference type="Proteomes" id="UP000184041">
    <property type="component" value="Unassembled WGS sequence"/>
</dbReference>
<dbReference type="InterPro" id="IPR015421">
    <property type="entry name" value="PyrdxlP-dep_Trfase_major"/>
</dbReference>